<dbReference type="AlphaFoldDB" id="A0A8G2BJG4"/>
<dbReference type="PANTHER" id="PTHR32089">
    <property type="entry name" value="METHYL-ACCEPTING CHEMOTAXIS PROTEIN MCPB"/>
    <property type="match status" value="1"/>
</dbReference>
<sequence>MTKDLRAHVDFIELTKSERNLLSEFFPVVEKHLDGILERFYQKMMGIQHLSAMFGSSEQQNRAARAQASHWKRMFTAGDDPSYFDSVQRIGEVHNKLGLETSWYIDGYTRITAELHKLAIRHSLTGFSMKAAAQRAEDLVAALDKVILLDINLVIGVYLDAKERDHHKRLSDLSVQFDESIGKLTHSLSTAAEAMGQTAAGLTGEADATRNASSMAVSRASDMSVNVQTISSAMEEMSATIAEISQQANGAVNEMRGAATLASNATETVGDLATVTTEISNVLSLIRDIADQTNLLALNATIEAARAGDAGKGFAVVAGEVKSLAKQTGDATVEITSLVDRIQQASGQSCEIVASISETISRMEEMAQAIAGAVEQQNAATGEITQNVAQATQGTQEVTRLAEDVQGTADRTSEAAGSVTTAADGLMADIKSLTEQSSAFVGKISAMN</sequence>
<evidence type="ECO:0000313" key="6">
    <source>
        <dbReference type="Proteomes" id="UP000198615"/>
    </source>
</evidence>
<dbReference type="EMBL" id="FNBW01000008">
    <property type="protein sequence ID" value="SDF96052.1"/>
    <property type="molecule type" value="Genomic_DNA"/>
</dbReference>
<dbReference type="Pfam" id="PF00015">
    <property type="entry name" value="MCPsignal"/>
    <property type="match status" value="1"/>
</dbReference>
<dbReference type="InterPro" id="IPR039379">
    <property type="entry name" value="Protoglobin_sensor_dom"/>
</dbReference>
<dbReference type="Pfam" id="PF11563">
    <property type="entry name" value="Protoglobin"/>
    <property type="match status" value="1"/>
</dbReference>
<dbReference type="Gene3D" id="1.10.287.950">
    <property type="entry name" value="Methyl-accepting chemotaxis protein"/>
    <property type="match status" value="1"/>
</dbReference>
<name>A0A8G2BJG4_9PROT</name>
<dbReference type="GO" id="GO:0006935">
    <property type="term" value="P:chemotaxis"/>
    <property type="evidence" value="ECO:0007669"/>
    <property type="project" value="InterPro"/>
</dbReference>
<dbReference type="PANTHER" id="PTHR32089:SF112">
    <property type="entry name" value="LYSOZYME-LIKE PROTEIN-RELATED"/>
    <property type="match status" value="1"/>
</dbReference>
<reference evidence="5 6" key="1">
    <citation type="submission" date="2016-10" db="EMBL/GenBank/DDBJ databases">
        <authorList>
            <person name="Varghese N."/>
            <person name="Submissions S."/>
        </authorList>
    </citation>
    <scope>NUCLEOTIDE SEQUENCE [LARGE SCALE GENOMIC DNA]</scope>
    <source>
        <strain evidence="5 6">DSM 18839</strain>
    </source>
</reference>
<proteinExistence type="inferred from homology"/>
<protein>
    <submittedName>
        <fullName evidence="5">Protoglobin</fullName>
    </submittedName>
</protein>
<evidence type="ECO:0000259" key="4">
    <source>
        <dbReference type="PROSITE" id="PS50111"/>
    </source>
</evidence>
<feature type="domain" description="Methyl-accepting transducer" evidence="4">
    <location>
        <begin position="184"/>
        <end position="413"/>
    </location>
</feature>
<keyword evidence="6" id="KW-1185">Reference proteome</keyword>
<dbReference type="InterPro" id="IPR004090">
    <property type="entry name" value="Chemotax_Me-accpt_rcpt"/>
</dbReference>
<dbReference type="CDD" id="cd01068">
    <property type="entry name" value="globin_sensor"/>
    <property type="match status" value="1"/>
</dbReference>
<dbReference type="GO" id="GO:0016020">
    <property type="term" value="C:membrane"/>
    <property type="evidence" value="ECO:0007669"/>
    <property type="project" value="InterPro"/>
</dbReference>
<dbReference type="InterPro" id="IPR004089">
    <property type="entry name" value="MCPsignal_dom"/>
</dbReference>
<dbReference type="InterPro" id="IPR012292">
    <property type="entry name" value="Globin/Proto"/>
</dbReference>
<evidence type="ECO:0000256" key="1">
    <source>
        <dbReference type="ARBA" id="ARBA00023224"/>
    </source>
</evidence>
<dbReference type="Gene3D" id="1.10.490.10">
    <property type="entry name" value="Globins"/>
    <property type="match status" value="1"/>
</dbReference>
<accession>A0A8G2BJG4</accession>
<dbReference type="Proteomes" id="UP000198615">
    <property type="component" value="Unassembled WGS sequence"/>
</dbReference>
<organism evidence="5 6">
    <name type="scientific">Thalassobaculum litoreum DSM 18839</name>
    <dbReference type="NCBI Taxonomy" id="1123362"/>
    <lineage>
        <taxon>Bacteria</taxon>
        <taxon>Pseudomonadati</taxon>
        <taxon>Pseudomonadota</taxon>
        <taxon>Alphaproteobacteria</taxon>
        <taxon>Rhodospirillales</taxon>
        <taxon>Thalassobaculaceae</taxon>
        <taxon>Thalassobaculum</taxon>
    </lineage>
</organism>
<dbReference type="OrthoDB" id="266313at2"/>
<dbReference type="InterPro" id="IPR044398">
    <property type="entry name" value="Globin-sensor_dom"/>
</dbReference>
<dbReference type="GO" id="GO:0020037">
    <property type="term" value="F:heme binding"/>
    <property type="evidence" value="ECO:0007669"/>
    <property type="project" value="InterPro"/>
</dbReference>
<dbReference type="SUPFAM" id="SSF46458">
    <property type="entry name" value="Globin-like"/>
    <property type="match status" value="1"/>
</dbReference>
<keyword evidence="1 3" id="KW-0807">Transducer</keyword>
<evidence type="ECO:0000256" key="2">
    <source>
        <dbReference type="ARBA" id="ARBA00029447"/>
    </source>
</evidence>
<dbReference type="GO" id="GO:0007165">
    <property type="term" value="P:signal transduction"/>
    <property type="evidence" value="ECO:0007669"/>
    <property type="project" value="UniProtKB-KW"/>
</dbReference>
<dbReference type="GO" id="GO:0004888">
    <property type="term" value="F:transmembrane signaling receptor activity"/>
    <property type="evidence" value="ECO:0007669"/>
    <property type="project" value="InterPro"/>
</dbReference>
<dbReference type="PRINTS" id="PR00260">
    <property type="entry name" value="CHEMTRNSDUCR"/>
</dbReference>
<dbReference type="SUPFAM" id="SSF58104">
    <property type="entry name" value="Methyl-accepting chemotaxis protein (MCP) signaling domain"/>
    <property type="match status" value="1"/>
</dbReference>
<evidence type="ECO:0000313" key="5">
    <source>
        <dbReference type="EMBL" id="SDF96052.1"/>
    </source>
</evidence>
<comment type="caution">
    <text evidence="5">The sequence shown here is derived from an EMBL/GenBank/DDBJ whole genome shotgun (WGS) entry which is preliminary data.</text>
</comment>
<dbReference type="GO" id="GO:0019825">
    <property type="term" value="F:oxygen binding"/>
    <property type="evidence" value="ECO:0007669"/>
    <property type="project" value="InterPro"/>
</dbReference>
<dbReference type="SMART" id="SM00283">
    <property type="entry name" value="MA"/>
    <property type="match status" value="1"/>
</dbReference>
<dbReference type="PROSITE" id="PS50111">
    <property type="entry name" value="CHEMOTAXIS_TRANSDUC_2"/>
    <property type="match status" value="1"/>
</dbReference>
<gene>
    <name evidence="5" type="ORF">SAMN05660686_02913</name>
</gene>
<dbReference type="InterPro" id="IPR009050">
    <property type="entry name" value="Globin-like_sf"/>
</dbReference>
<evidence type="ECO:0000256" key="3">
    <source>
        <dbReference type="PROSITE-ProRule" id="PRU00284"/>
    </source>
</evidence>
<dbReference type="RefSeq" id="WP_084618739.1">
    <property type="nucleotide sequence ID" value="NZ_FNBW01000008.1"/>
</dbReference>
<comment type="similarity">
    <text evidence="2">Belongs to the methyl-accepting chemotaxis (MCP) protein family.</text>
</comment>